<protein>
    <submittedName>
        <fullName evidence="3">Oxidoreductase</fullName>
    </submittedName>
</protein>
<dbReference type="RefSeq" id="WP_144440521.1">
    <property type="nucleotide sequence ID" value="NZ_AP014924.1"/>
</dbReference>
<dbReference type="EMBL" id="AP014924">
    <property type="protein sequence ID" value="BAS28875.1"/>
    <property type="molecule type" value="Genomic_DNA"/>
</dbReference>
<dbReference type="InterPro" id="IPR051450">
    <property type="entry name" value="Gfo/Idh/MocA_Oxidoreductases"/>
</dbReference>
<feature type="domain" description="Gfo/Idh/MocA-like oxidoreductase N-terminal" evidence="1">
    <location>
        <begin position="3"/>
        <end position="120"/>
    </location>
</feature>
<feature type="domain" description="GFO/IDH/MocA-like oxidoreductase" evidence="2">
    <location>
        <begin position="159"/>
        <end position="228"/>
    </location>
</feature>
<dbReference type="SUPFAM" id="SSF55347">
    <property type="entry name" value="Glyceraldehyde-3-phosphate dehydrogenase-like, C-terminal domain"/>
    <property type="match status" value="1"/>
</dbReference>
<name>A0A0K2SP30_LIMPI</name>
<accession>A0A0K2SP30</accession>
<dbReference type="OrthoDB" id="9815825at2"/>
<dbReference type="PATRIC" id="fig|1555112.3.peg.3092"/>
<evidence type="ECO:0000313" key="4">
    <source>
        <dbReference type="Proteomes" id="UP000065807"/>
    </source>
</evidence>
<sequence length="328" mass="36142">MALRVGVVGVGSMGKNHARIYSQMPGRVKLVGVADIEAAQAQQVAHLYGCRPYTDYHDLLREVDAVSIAVPTSLHFQVASDFLELGAHVLLEKPMTSTVEEGARLLQMARAQGCTLQVGHVERFNPVVTELQRIVREEPITAVNVQRLSPYDGRVVDADVILDLMIHDLDILTMLFAPPIQHVGGIGRSLHNPDQLDYAVAMLQLGDETLATVTASRVTASRVRRMELSSPASWIVADYVERRITITRNPIGRASRNGTYRQKGVLEQIYLPAQEPLAEEIRHFLDCIETQKNPLVSGETGLAALKLVQVIKRDIYGRVAERGMAAAL</sequence>
<dbReference type="AlphaFoldDB" id="A0A0K2SP30"/>
<dbReference type="InterPro" id="IPR036291">
    <property type="entry name" value="NAD(P)-bd_dom_sf"/>
</dbReference>
<dbReference type="GO" id="GO:0000166">
    <property type="term" value="F:nucleotide binding"/>
    <property type="evidence" value="ECO:0007669"/>
    <property type="project" value="InterPro"/>
</dbReference>
<dbReference type="STRING" id="1555112.LIP_3046"/>
<dbReference type="InterPro" id="IPR055170">
    <property type="entry name" value="GFO_IDH_MocA-like_dom"/>
</dbReference>
<organism evidence="3 4">
    <name type="scientific">Limnochorda pilosa</name>
    <dbReference type="NCBI Taxonomy" id="1555112"/>
    <lineage>
        <taxon>Bacteria</taxon>
        <taxon>Bacillati</taxon>
        <taxon>Bacillota</taxon>
        <taxon>Limnochordia</taxon>
        <taxon>Limnochordales</taxon>
        <taxon>Limnochordaceae</taxon>
        <taxon>Limnochorda</taxon>
    </lineage>
</organism>
<gene>
    <name evidence="3" type="ORF">LIP_3046</name>
</gene>
<reference evidence="4" key="2">
    <citation type="journal article" date="2016" name="Int. J. Syst. Evol. Microbiol.">
        <title>Complete genome sequence and cell structure of Limnochorda pilosa, a Gram-negative spore-former within the phylum Firmicutes.</title>
        <authorList>
            <person name="Watanabe M."/>
            <person name="Kojima H."/>
            <person name="Fukui M."/>
        </authorList>
    </citation>
    <scope>NUCLEOTIDE SEQUENCE [LARGE SCALE GENOMIC DNA]</scope>
    <source>
        <strain evidence="4">HC45</strain>
    </source>
</reference>
<keyword evidence="4" id="KW-1185">Reference proteome</keyword>
<dbReference type="Pfam" id="PF22725">
    <property type="entry name" value="GFO_IDH_MocA_C3"/>
    <property type="match status" value="1"/>
</dbReference>
<reference evidence="4" key="1">
    <citation type="submission" date="2015-07" db="EMBL/GenBank/DDBJ databases">
        <title>Complete genome sequence and phylogenetic analysis of Limnochorda pilosa.</title>
        <authorList>
            <person name="Watanabe M."/>
            <person name="Kojima H."/>
            <person name="Fukui M."/>
        </authorList>
    </citation>
    <scope>NUCLEOTIDE SEQUENCE [LARGE SCALE GENOMIC DNA]</scope>
    <source>
        <strain evidence="4">HC45</strain>
    </source>
</reference>
<dbReference type="Gene3D" id="3.40.50.720">
    <property type="entry name" value="NAD(P)-binding Rossmann-like Domain"/>
    <property type="match status" value="1"/>
</dbReference>
<evidence type="ECO:0000259" key="2">
    <source>
        <dbReference type="Pfam" id="PF22725"/>
    </source>
</evidence>
<dbReference type="Pfam" id="PF01408">
    <property type="entry name" value="GFO_IDH_MocA"/>
    <property type="match status" value="1"/>
</dbReference>
<dbReference type="InterPro" id="IPR000683">
    <property type="entry name" value="Gfo/Idh/MocA-like_OxRdtase_N"/>
</dbReference>
<dbReference type="Proteomes" id="UP000065807">
    <property type="component" value="Chromosome"/>
</dbReference>
<proteinExistence type="predicted"/>
<evidence type="ECO:0000313" key="3">
    <source>
        <dbReference type="EMBL" id="BAS28875.1"/>
    </source>
</evidence>
<dbReference type="PANTHER" id="PTHR43377:SF1">
    <property type="entry name" value="BILIVERDIN REDUCTASE A"/>
    <property type="match status" value="1"/>
</dbReference>
<dbReference type="Gene3D" id="3.30.360.10">
    <property type="entry name" value="Dihydrodipicolinate Reductase, domain 2"/>
    <property type="match status" value="1"/>
</dbReference>
<dbReference type="SUPFAM" id="SSF51735">
    <property type="entry name" value="NAD(P)-binding Rossmann-fold domains"/>
    <property type="match status" value="1"/>
</dbReference>
<dbReference type="PANTHER" id="PTHR43377">
    <property type="entry name" value="BILIVERDIN REDUCTASE A"/>
    <property type="match status" value="1"/>
</dbReference>
<evidence type="ECO:0000259" key="1">
    <source>
        <dbReference type="Pfam" id="PF01408"/>
    </source>
</evidence>
<dbReference type="KEGG" id="lpil:LIP_3046"/>